<dbReference type="PROSITE" id="PS50006">
    <property type="entry name" value="FHA_DOMAIN"/>
    <property type="match status" value="1"/>
</dbReference>
<feature type="domain" description="FHA" evidence="2">
    <location>
        <begin position="30"/>
        <end position="80"/>
    </location>
</feature>
<feature type="region of interest" description="Disordered" evidence="1">
    <location>
        <begin position="760"/>
        <end position="786"/>
    </location>
</feature>
<sequence>MFSINGAHIAVLNKESGEEVNRILVENKWITFGAHPNNHVRLHTPEAERLHCKVFADSPNSVIVKNFSQHNPVLVNGVQLERKTTLNDKDRIEVAGCLFVWHFAPTNITVVAKRTDKRTVGENRRKTTALKRIRSTDDFTKKGSSKVPRAVDLMLQAIRTRRTVHSIITPAATHGVSGSDELSEQCYSAEGEKTLDDNKIQLILNSSETIASPCFTPDKENKTLKRIQQLNASGVMLTSYHPPEERRHFACKTPIPAPGRTPLRSTNVSLNMTAAEESSVNVSNPNHSMYLIDLTTPTGKPRPTNAVRKVLSSKASQPRVLDSVNLITPSPKKINRTPISSRVAVSTPKITLLKSAIKNLQTTHSSSLKKTPTVSQSNKKTPTMRLNGVRTDTPTIRPSSKASALKIRKHLISTLAESESELNSNSSKLENAQKAFANLSPVCRDKDSFVATTNMCDNSENQPDDGADESLTANVESATDKDCVNAMSSFDVQSVIKTPNRTTQIRSAKYSDITPHESFMEEAALTITADLSISPLRRVSIRSLKGSEEHDVNSAITGATGTCKVRSEPASQEEIPAEVESLSTGDTKCLQVAESLIENDVVVGSPQLRQSLRDTRKFIGSAFTSLNTSRPQLDLTAEIDESLLLNDEDDMTCDTNDMYDITNMDSSHESTTQKEEFMLPKDGTDQMLSEIKNVGLDISDSSKPSSDVVAESLHGEVVPHNIQITNTIGKNSTENTPSGCIDSSKDQQLPDLATKFIESFDSEPAADMRETSKSVDGNYDGTQGDVEWKSINDEGEENSFDDISKSDSVLPKDASRKASVCFGDKESASSCTTGNFVDDSSVNLHGVKNLMKTPKNVNVNYVGVKELLQTPKVVDRGGEALDDMHDIFQTPVMKTLNELNKLDENDEVMETSAVQDNSIANTSAPDVVAPEDAVGETPVITGDEESVSYYTAGNTADVSVKLHGLKDLMKTPKTININYVGVKELLQTPKVVDSGGEALDGMRDIFQTPMMKTLNDLNKPDENEEVMETSAVQDSSIGNTSVPDVVTPEDAVGETPVITGDEESVSYSTAGNTVDVSVKLHGVKDLLKTPKTIKVNYVGVKELLQTPKVVDRGSEALDGMRDIFQTPVMKPLNELNNTHEEVDGAAAAPTNGNIENESLTVESVQDSKILDVFKTPDISSKKRRLFSKTNYDFNTPDNSNASPSPLQNTTEDFFNVYKTNSSSASHKGPTGIISAAPTERRNLPKRSCRNKIESLSEVLLAGPSPKPKYCKPIDAPAVIVDEKSPEESKAVNRRKVAFNEQVDVKEINSPSIVGDIIRKASSRKPRGKKPKTEEVVQTESETVIVSNDEQNSITIKEDAVITNIKHDELAATPVRKGRSRKAVQAEEKTETESVETKDDVENNEASIAHPTSTGDNDKPETKVNTEHEIEKVIGKTVKRGRAQKIKQESETSNAAKENDSVDSVATNASPTNAEYNDNAETQDTAKQEIENIVEQSATRGRARRNVETPITKLAATPVRKGRSRKAVQAEEKTETESSETKDDAVEHALVTPVGKGRRRRVVEQADETFSDKDTEHVSQMAKRSRTVAHKTSDVEPTTDRLQEGTDEKITKSKATTRSKKTVKEAADEDNVSSPNPE</sequence>
<dbReference type="STRING" id="7168.A0A182NSN9"/>
<dbReference type="InterPro" id="IPR000253">
    <property type="entry name" value="FHA_dom"/>
</dbReference>
<dbReference type="Pfam" id="PF00498">
    <property type="entry name" value="FHA"/>
    <property type="match status" value="1"/>
</dbReference>
<dbReference type="Proteomes" id="UP000075884">
    <property type="component" value="Unassembled WGS sequence"/>
</dbReference>
<organism evidence="3 4">
    <name type="scientific">Anopheles dirus</name>
    <dbReference type="NCBI Taxonomy" id="7168"/>
    <lineage>
        <taxon>Eukaryota</taxon>
        <taxon>Metazoa</taxon>
        <taxon>Ecdysozoa</taxon>
        <taxon>Arthropoda</taxon>
        <taxon>Hexapoda</taxon>
        <taxon>Insecta</taxon>
        <taxon>Pterygota</taxon>
        <taxon>Neoptera</taxon>
        <taxon>Endopterygota</taxon>
        <taxon>Diptera</taxon>
        <taxon>Nematocera</taxon>
        <taxon>Culicoidea</taxon>
        <taxon>Culicidae</taxon>
        <taxon>Anophelinae</taxon>
        <taxon>Anopheles</taxon>
    </lineage>
</organism>
<feature type="compositionally biased region" description="Polar residues" evidence="1">
    <location>
        <begin position="1403"/>
        <end position="1414"/>
    </location>
</feature>
<reference evidence="3" key="2">
    <citation type="submission" date="2020-05" db="UniProtKB">
        <authorList>
            <consortium name="EnsemblMetazoa"/>
        </authorList>
    </citation>
    <scope>IDENTIFICATION</scope>
    <source>
        <strain evidence="3">WRAIR2</strain>
    </source>
</reference>
<evidence type="ECO:0000313" key="3">
    <source>
        <dbReference type="EnsemblMetazoa" id="ADIR010679-PA"/>
    </source>
</evidence>
<feature type="region of interest" description="Disordered" evidence="1">
    <location>
        <begin position="1372"/>
        <end position="1637"/>
    </location>
</feature>
<dbReference type="GO" id="GO:0005634">
    <property type="term" value="C:nucleus"/>
    <property type="evidence" value="ECO:0007669"/>
    <property type="project" value="TreeGrafter"/>
</dbReference>
<feature type="region of interest" description="Disordered" evidence="1">
    <location>
        <begin position="1189"/>
        <end position="1244"/>
    </location>
</feature>
<feature type="compositionally biased region" description="Basic and acidic residues" evidence="1">
    <location>
        <begin position="1527"/>
        <end position="1546"/>
    </location>
</feature>
<evidence type="ECO:0000256" key="1">
    <source>
        <dbReference type="SAM" id="MobiDB-lite"/>
    </source>
</evidence>
<accession>A0A182NSN9</accession>
<feature type="region of interest" description="Disordered" evidence="1">
    <location>
        <begin position="363"/>
        <end position="402"/>
    </location>
</feature>
<name>A0A182NSN9_9DIPT</name>
<feature type="region of interest" description="Disordered" evidence="1">
    <location>
        <begin position="1321"/>
        <end position="1340"/>
    </location>
</feature>
<evidence type="ECO:0000259" key="2">
    <source>
        <dbReference type="PROSITE" id="PS50006"/>
    </source>
</evidence>
<keyword evidence="4" id="KW-1185">Reference proteome</keyword>
<dbReference type="VEuPathDB" id="VectorBase:ADIR010679"/>
<reference evidence="4" key="1">
    <citation type="submission" date="2013-03" db="EMBL/GenBank/DDBJ databases">
        <title>The Genome Sequence of Anopheles dirus WRAIR2.</title>
        <authorList>
            <consortium name="The Broad Institute Genomics Platform"/>
            <person name="Neafsey D.E."/>
            <person name="Walton C."/>
            <person name="Walker B."/>
            <person name="Young S.K."/>
            <person name="Zeng Q."/>
            <person name="Gargeya S."/>
            <person name="Fitzgerald M."/>
            <person name="Haas B."/>
            <person name="Abouelleil A."/>
            <person name="Allen A.W."/>
            <person name="Alvarado L."/>
            <person name="Arachchi H.M."/>
            <person name="Berlin A.M."/>
            <person name="Chapman S.B."/>
            <person name="Gainer-Dewar J."/>
            <person name="Goldberg J."/>
            <person name="Griggs A."/>
            <person name="Gujja S."/>
            <person name="Hansen M."/>
            <person name="Howarth C."/>
            <person name="Imamovic A."/>
            <person name="Ireland A."/>
            <person name="Larimer J."/>
            <person name="McCowan C."/>
            <person name="Murphy C."/>
            <person name="Pearson M."/>
            <person name="Poon T.W."/>
            <person name="Priest M."/>
            <person name="Roberts A."/>
            <person name="Saif S."/>
            <person name="Shea T."/>
            <person name="Sisk P."/>
            <person name="Sykes S."/>
            <person name="Wortman J."/>
            <person name="Nusbaum C."/>
            <person name="Birren B."/>
        </authorList>
    </citation>
    <scope>NUCLEOTIDE SEQUENCE [LARGE SCALE GENOMIC DNA]</scope>
    <source>
        <strain evidence="4">WRAIR2</strain>
    </source>
</reference>
<protein>
    <submittedName>
        <fullName evidence="3">FHA domain-containing protein</fullName>
    </submittedName>
</protein>
<feature type="compositionally biased region" description="Polar residues" evidence="1">
    <location>
        <begin position="1450"/>
        <end position="1482"/>
    </location>
</feature>
<feature type="compositionally biased region" description="Polar residues" evidence="1">
    <location>
        <begin position="1189"/>
        <end position="1225"/>
    </location>
</feature>
<proteinExistence type="predicted"/>
<feature type="compositionally biased region" description="Basic and acidic residues" evidence="1">
    <location>
        <begin position="1383"/>
        <end position="1400"/>
    </location>
</feature>
<dbReference type="GO" id="GO:0005694">
    <property type="term" value="C:chromosome"/>
    <property type="evidence" value="ECO:0007669"/>
    <property type="project" value="TreeGrafter"/>
</dbReference>
<feature type="compositionally biased region" description="Polar residues" evidence="1">
    <location>
        <begin position="363"/>
        <end position="381"/>
    </location>
</feature>
<evidence type="ECO:0000313" key="4">
    <source>
        <dbReference type="Proteomes" id="UP000075884"/>
    </source>
</evidence>
<dbReference type="PANTHER" id="PTHR21603:SF16">
    <property type="entry name" value="CELL DIVISION CYCLE-ASSOCIATED PROTEIN 2"/>
    <property type="match status" value="1"/>
</dbReference>
<dbReference type="GO" id="GO:0007088">
    <property type="term" value="P:regulation of mitotic nuclear division"/>
    <property type="evidence" value="ECO:0007669"/>
    <property type="project" value="TreeGrafter"/>
</dbReference>
<dbReference type="SUPFAM" id="SSF49879">
    <property type="entry name" value="SMAD/FHA domain"/>
    <property type="match status" value="1"/>
</dbReference>
<dbReference type="PANTHER" id="PTHR21603">
    <property type="entry name" value="ANTIGEN KI-67-LIKE PROTEIN"/>
    <property type="match status" value="1"/>
</dbReference>
<dbReference type="Gene3D" id="2.60.200.20">
    <property type="match status" value="1"/>
</dbReference>
<feature type="compositionally biased region" description="Basic and acidic residues" evidence="1">
    <location>
        <begin position="1590"/>
        <end position="1610"/>
    </location>
</feature>
<dbReference type="EnsemblMetazoa" id="ADIR010679-RA">
    <property type="protein sequence ID" value="ADIR010679-PA"/>
    <property type="gene ID" value="ADIR010679"/>
</dbReference>
<feature type="compositionally biased region" description="Basic and acidic residues" evidence="1">
    <location>
        <begin position="1415"/>
        <end position="1433"/>
    </location>
</feature>
<dbReference type="InterPro" id="IPR008984">
    <property type="entry name" value="SMAD_FHA_dom_sf"/>
</dbReference>
<feature type="compositionally biased region" description="Polar residues" evidence="1">
    <location>
        <begin position="390"/>
        <end position="402"/>
    </location>
</feature>
<dbReference type="GO" id="GO:0051983">
    <property type="term" value="P:regulation of chromosome segregation"/>
    <property type="evidence" value="ECO:0007669"/>
    <property type="project" value="TreeGrafter"/>
</dbReference>